<dbReference type="AlphaFoldDB" id="A0A3S5AZ65"/>
<accession>A0A3S5AZ65</accession>
<comment type="caution">
    <text evidence="1">The sequence shown here is derived from an EMBL/GenBank/DDBJ whole genome shotgun (WGS) entry which is preliminary data.</text>
</comment>
<gene>
    <name evidence="1" type="ORF">PXEA_LOCUS25641</name>
</gene>
<keyword evidence="2" id="KW-1185">Reference proteome</keyword>
<dbReference type="Proteomes" id="UP000784294">
    <property type="component" value="Unassembled WGS sequence"/>
</dbReference>
<reference evidence="1" key="1">
    <citation type="submission" date="2018-11" db="EMBL/GenBank/DDBJ databases">
        <authorList>
            <consortium name="Pathogen Informatics"/>
        </authorList>
    </citation>
    <scope>NUCLEOTIDE SEQUENCE</scope>
</reference>
<protein>
    <submittedName>
        <fullName evidence="1">Uncharacterized protein</fullName>
    </submittedName>
</protein>
<evidence type="ECO:0000313" key="1">
    <source>
        <dbReference type="EMBL" id="VEL32201.1"/>
    </source>
</evidence>
<name>A0A3S5AZ65_9PLAT</name>
<organism evidence="1 2">
    <name type="scientific">Protopolystoma xenopodis</name>
    <dbReference type="NCBI Taxonomy" id="117903"/>
    <lineage>
        <taxon>Eukaryota</taxon>
        <taxon>Metazoa</taxon>
        <taxon>Spiralia</taxon>
        <taxon>Lophotrochozoa</taxon>
        <taxon>Platyhelminthes</taxon>
        <taxon>Monogenea</taxon>
        <taxon>Polyopisthocotylea</taxon>
        <taxon>Polystomatidea</taxon>
        <taxon>Polystomatidae</taxon>
        <taxon>Protopolystoma</taxon>
    </lineage>
</organism>
<sequence>MTSGLLTSPEVSGKRHRHITFSFLWPLLYSGSPGHTQPDQHPAAKEEEATPYTHYSAVWQEVVISPLGQ</sequence>
<evidence type="ECO:0000313" key="2">
    <source>
        <dbReference type="Proteomes" id="UP000784294"/>
    </source>
</evidence>
<proteinExistence type="predicted"/>
<dbReference type="EMBL" id="CAAALY010131435">
    <property type="protein sequence ID" value="VEL32201.1"/>
    <property type="molecule type" value="Genomic_DNA"/>
</dbReference>